<dbReference type="RefSeq" id="WP_146399194.1">
    <property type="nucleotide sequence ID" value="NZ_SJPQ01000002.1"/>
</dbReference>
<evidence type="ECO:0000313" key="6">
    <source>
        <dbReference type="Proteomes" id="UP000315440"/>
    </source>
</evidence>
<dbReference type="InterPro" id="IPR050300">
    <property type="entry name" value="GDXG_lipolytic_enzyme"/>
</dbReference>
<dbReference type="EC" id="3.1.1.72" evidence="5"/>
<organism evidence="5 6">
    <name type="scientific">Pseudobythopirellula maris</name>
    <dbReference type="NCBI Taxonomy" id="2527991"/>
    <lineage>
        <taxon>Bacteria</taxon>
        <taxon>Pseudomonadati</taxon>
        <taxon>Planctomycetota</taxon>
        <taxon>Planctomycetia</taxon>
        <taxon>Pirellulales</taxon>
        <taxon>Lacipirellulaceae</taxon>
        <taxon>Pseudobythopirellula</taxon>
    </lineage>
</organism>
<accession>A0A5C5ZMF0</accession>
<sequence length="338" mass="35643" precursor="true">MRRLAFTAWMLLSFALPMTSPAQPPAGSQAVAPDQANASGKAGSRDALELPLWEGGAPESERHEQSENAEDRSHAGRRNRWVTGVSEPTMTVYRPDPATATGAAVCVLPGGGYGGLALDKEGHFVAKWLADRGAVGVVVKYRCGGESQKHPVPLSDARRAIRLVRSHAQEWGVRPDAVGIMGFSAGGHLAATAATQGSPAAPEADDPLERHSSWPDFAVLVYPVVSMEVAVTHGGSRKNLLGDEPSEALSHALSAENRVTSDTPPTLLIHAADDRAVPIENSLRMFAALKEHGVAAELHAYEKGGHGFGMWSTAGSTALWPAALEAWLAARGVVAPRE</sequence>
<feature type="chain" id="PRO_5022815279" evidence="3">
    <location>
        <begin position="23"/>
        <end position="338"/>
    </location>
</feature>
<evidence type="ECO:0000256" key="1">
    <source>
        <dbReference type="ARBA" id="ARBA00022801"/>
    </source>
</evidence>
<dbReference type="InterPro" id="IPR049492">
    <property type="entry name" value="BD-FAE-like_dom"/>
</dbReference>
<feature type="signal peptide" evidence="3">
    <location>
        <begin position="1"/>
        <end position="22"/>
    </location>
</feature>
<evidence type="ECO:0000256" key="2">
    <source>
        <dbReference type="SAM" id="MobiDB-lite"/>
    </source>
</evidence>
<gene>
    <name evidence="5" type="primary">axeA1_1</name>
    <name evidence="5" type="ORF">Mal64_17550</name>
</gene>
<dbReference type="Proteomes" id="UP000315440">
    <property type="component" value="Unassembled WGS sequence"/>
</dbReference>
<dbReference type="SUPFAM" id="SSF53474">
    <property type="entry name" value="alpha/beta-Hydrolases"/>
    <property type="match status" value="1"/>
</dbReference>
<dbReference type="EMBL" id="SJPQ01000002">
    <property type="protein sequence ID" value="TWT88276.1"/>
    <property type="molecule type" value="Genomic_DNA"/>
</dbReference>
<name>A0A5C5ZMF0_9BACT</name>
<dbReference type="AlphaFoldDB" id="A0A5C5ZMF0"/>
<feature type="domain" description="BD-FAE-like" evidence="4">
    <location>
        <begin position="91"/>
        <end position="288"/>
    </location>
</feature>
<dbReference type="InterPro" id="IPR029058">
    <property type="entry name" value="AB_hydrolase_fold"/>
</dbReference>
<dbReference type="Gene3D" id="3.40.50.1820">
    <property type="entry name" value="alpha/beta hydrolase"/>
    <property type="match status" value="1"/>
</dbReference>
<proteinExistence type="predicted"/>
<dbReference type="Pfam" id="PF20434">
    <property type="entry name" value="BD-FAE"/>
    <property type="match status" value="1"/>
</dbReference>
<dbReference type="PANTHER" id="PTHR48081">
    <property type="entry name" value="AB HYDROLASE SUPERFAMILY PROTEIN C4A8.06C"/>
    <property type="match status" value="1"/>
</dbReference>
<keyword evidence="1 5" id="KW-0378">Hydrolase</keyword>
<dbReference type="PANTHER" id="PTHR48081:SF6">
    <property type="entry name" value="PEPTIDASE S9 PROLYL OLIGOPEPTIDASE CATALYTIC DOMAIN-CONTAINING PROTEIN"/>
    <property type="match status" value="1"/>
</dbReference>
<evidence type="ECO:0000259" key="4">
    <source>
        <dbReference type="Pfam" id="PF20434"/>
    </source>
</evidence>
<reference evidence="5 6" key="1">
    <citation type="submission" date="2019-02" db="EMBL/GenBank/DDBJ databases">
        <title>Deep-cultivation of Planctomycetes and their phenomic and genomic characterization uncovers novel biology.</title>
        <authorList>
            <person name="Wiegand S."/>
            <person name="Jogler M."/>
            <person name="Boedeker C."/>
            <person name="Pinto D."/>
            <person name="Vollmers J."/>
            <person name="Rivas-Marin E."/>
            <person name="Kohn T."/>
            <person name="Peeters S.H."/>
            <person name="Heuer A."/>
            <person name="Rast P."/>
            <person name="Oberbeckmann S."/>
            <person name="Bunk B."/>
            <person name="Jeske O."/>
            <person name="Meyerdierks A."/>
            <person name="Storesund J.E."/>
            <person name="Kallscheuer N."/>
            <person name="Luecker S."/>
            <person name="Lage O.M."/>
            <person name="Pohl T."/>
            <person name="Merkel B.J."/>
            <person name="Hornburger P."/>
            <person name="Mueller R.-W."/>
            <person name="Bruemmer F."/>
            <person name="Labrenz M."/>
            <person name="Spormann A.M."/>
            <person name="Op Den Camp H."/>
            <person name="Overmann J."/>
            <person name="Amann R."/>
            <person name="Jetten M.S.M."/>
            <person name="Mascher T."/>
            <person name="Medema M.H."/>
            <person name="Devos D.P."/>
            <person name="Kaster A.-K."/>
            <person name="Ovreas L."/>
            <person name="Rohde M."/>
            <person name="Galperin M.Y."/>
            <person name="Jogler C."/>
        </authorList>
    </citation>
    <scope>NUCLEOTIDE SEQUENCE [LARGE SCALE GENOMIC DNA]</scope>
    <source>
        <strain evidence="5 6">Mal64</strain>
    </source>
</reference>
<feature type="compositionally biased region" description="Basic and acidic residues" evidence="2">
    <location>
        <begin position="59"/>
        <end position="74"/>
    </location>
</feature>
<evidence type="ECO:0000256" key="3">
    <source>
        <dbReference type="SAM" id="SignalP"/>
    </source>
</evidence>
<protein>
    <submittedName>
        <fullName evidence="5">Acetylxylan esterase</fullName>
        <ecNumber evidence="5">3.1.1.72</ecNumber>
    </submittedName>
</protein>
<keyword evidence="6" id="KW-1185">Reference proteome</keyword>
<dbReference type="OrthoDB" id="9794725at2"/>
<comment type="caution">
    <text evidence="5">The sequence shown here is derived from an EMBL/GenBank/DDBJ whole genome shotgun (WGS) entry which is preliminary data.</text>
</comment>
<keyword evidence="3" id="KW-0732">Signal</keyword>
<feature type="region of interest" description="Disordered" evidence="2">
    <location>
        <begin position="21"/>
        <end position="81"/>
    </location>
</feature>
<evidence type="ECO:0000313" key="5">
    <source>
        <dbReference type="EMBL" id="TWT88276.1"/>
    </source>
</evidence>
<dbReference type="GO" id="GO:0046555">
    <property type="term" value="F:acetylxylan esterase activity"/>
    <property type="evidence" value="ECO:0007669"/>
    <property type="project" value="UniProtKB-EC"/>
</dbReference>